<dbReference type="PROSITE" id="PS00105">
    <property type="entry name" value="AA_TRANSFER_CLASS_1"/>
    <property type="match status" value="1"/>
</dbReference>
<comment type="similarity">
    <text evidence="2">Belongs to the class-I pyridoxal-phosphate-dependent aminotransferase family.</text>
</comment>
<dbReference type="InterPro" id="IPR015422">
    <property type="entry name" value="PyrdxlP-dep_Trfase_small"/>
</dbReference>
<accession>A0A9U8E2J3</accession>
<dbReference type="InterPro" id="IPR015424">
    <property type="entry name" value="PyrdxlP-dep_Trfase"/>
</dbReference>
<dbReference type="InterPro" id="IPR004838">
    <property type="entry name" value="NHTrfase_class1_PyrdxlP-BS"/>
</dbReference>
<keyword evidence="3" id="KW-0032">Aminotransferase</keyword>
<reference evidence="8" key="1">
    <citation type="submission" date="2025-08" db="UniProtKB">
        <authorList>
            <consortium name="RefSeq"/>
        </authorList>
    </citation>
    <scope>IDENTIFICATION</scope>
</reference>
<dbReference type="GeneID" id="106057517"/>
<dbReference type="InterPro" id="IPR015421">
    <property type="entry name" value="PyrdxlP-dep_Trfase_major"/>
</dbReference>
<dbReference type="GO" id="GO:0008483">
    <property type="term" value="F:transaminase activity"/>
    <property type="evidence" value="ECO:0007669"/>
    <property type="project" value="UniProtKB-KW"/>
</dbReference>
<keyword evidence="4" id="KW-0808">Transferase</keyword>
<dbReference type="Proteomes" id="UP001165740">
    <property type="component" value="Chromosome 6"/>
</dbReference>
<dbReference type="Gene3D" id="3.90.1150.10">
    <property type="entry name" value="Aspartate Aminotransferase, domain 1"/>
    <property type="match status" value="1"/>
</dbReference>
<comment type="cofactor">
    <cofactor evidence="1">
        <name>pyridoxal 5'-phosphate</name>
        <dbReference type="ChEBI" id="CHEBI:597326"/>
    </cofactor>
</comment>
<dbReference type="GO" id="GO:0030170">
    <property type="term" value="F:pyridoxal phosphate binding"/>
    <property type="evidence" value="ECO:0007669"/>
    <property type="project" value="InterPro"/>
</dbReference>
<protein>
    <submittedName>
        <fullName evidence="8">Aspartate aminotransferase-like isoform X1</fullName>
    </submittedName>
</protein>
<dbReference type="GO" id="GO:0006520">
    <property type="term" value="P:amino acid metabolic process"/>
    <property type="evidence" value="ECO:0007669"/>
    <property type="project" value="InterPro"/>
</dbReference>
<evidence type="ECO:0000313" key="8">
    <source>
        <dbReference type="RefSeq" id="XP_013070197.2"/>
    </source>
</evidence>
<proteinExistence type="inferred from homology"/>
<dbReference type="OMA" id="IEPFHVM"/>
<evidence type="ECO:0000256" key="2">
    <source>
        <dbReference type="ARBA" id="ARBA00007441"/>
    </source>
</evidence>
<gene>
    <name evidence="8" type="primary">LOC106057517</name>
</gene>
<organism evidence="7 8">
    <name type="scientific">Biomphalaria glabrata</name>
    <name type="common">Bloodfluke planorb</name>
    <name type="synonym">Freshwater snail</name>
    <dbReference type="NCBI Taxonomy" id="6526"/>
    <lineage>
        <taxon>Eukaryota</taxon>
        <taxon>Metazoa</taxon>
        <taxon>Spiralia</taxon>
        <taxon>Lophotrochozoa</taxon>
        <taxon>Mollusca</taxon>
        <taxon>Gastropoda</taxon>
        <taxon>Heterobranchia</taxon>
        <taxon>Euthyneura</taxon>
        <taxon>Panpulmonata</taxon>
        <taxon>Hygrophila</taxon>
        <taxon>Lymnaeoidea</taxon>
        <taxon>Planorbidae</taxon>
        <taxon>Biomphalaria</taxon>
    </lineage>
</organism>
<feature type="domain" description="Aminotransferase class I/classII large" evidence="6">
    <location>
        <begin position="38"/>
        <end position="387"/>
    </location>
</feature>
<dbReference type="CDD" id="cd00609">
    <property type="entry name" value="AAT_like"/>
    <property type="match status" value="1"/>
</dbReference>
<sequence length="438" mass="48840">MMAKVDVTLVRPDLTLKQYSSASNLAFNEKIKSLIKEGQNIYHFGFGQSPFPVLETAVDYLKKYASENDYLPVQGLATLRKGICEFHKVYDNLTFDPDDVIVAPGSKELIFLLMTVFNGDILINSPSWTTYQSQAILAGRSPLIVDSREKDGWKITPEELEKVLSKADIDSYKLLILTNPCNPTGTCYTQENLEKLTEVFRNHRVIVLSDEIYARVQYGGDHVCLSKVYPEGTILSSGMSKWAGAGGWRLGYNIFPNELSPLMSAVRNAASHSYSCAPAPMQYAFSQVLTNFPACDEYIQHTTRIMKLVGQFCTSELRSVGVKVVEPKGGYYIFPNFEVIKPALVKGGITSCKQMCELILKDAHVALMPGGPDHMRPIDELTTRLCFVNFNGSLSLSESRQRGLTCKLDVNFVKEFCAPVYGGVMALKTWVLKLTQLQ</sequence>
<dbReference type="Gene3D" id="3.40.640.10">
    <property type="entry name" value="Type I PLP-dependent aspartate aminotransferase-like (Major domain)"/>
    <property type="match status" value="1"/>
</dbReference>
<dbReference type="Pfam" id="PF00155">
    <property type="entry name" value="Aminotran_1_2"/>
    <property type="match status" value="1"/>
</dbReference>
<evidence type="ECO:0000256" key="5">
    <source>
        <dbReference type="ARBA" id="ARBA00022898"/>
    </source>
</evidence>
<evidence type="ECO:0000313" key="7">
    <source>
        <dbReference type="Proteomes" id="UP001165740"/>
    </source>
</evidence>
<dbReference type="InterPro" id="IPR050596">
    <property type="entry name" value="AspAT/PAT-like"/>
</dbReference>
<dbReference type="OrthoDB" id="7042322at2759"/>
<evidence type="ECO:0000256" key="1">
    <source>
        <dbReference type="ARBA" id="ARBA00001933"/>
    </source>
</evidence>
<dbReference type="InterPro" id="IPR004839">
    <property type="entry name" value="Aminotransferase_I/II_large"/>
</dbReference>
<evidence type="ECO:0000256" key="3">
    <source>
        <dbReference type="ARBA" id="ARBA00022576"/>
    </source>
</evidence>
<keyword evidence="5" id="KW-0663">Pyridoxal phosphate</keyword>
<dbReference type="SUPFAM" id="SSF53383">
    <property type="entry name" value="PLP-dependent transferases"/>
    <property type="match status" value="1"/>
</dbReference>
<dbReference type="PANTHER" id="PTHR46383">
    <property type="entry name" value="ASPARTATE AMINOTRANSFERASE"/>
    <property type="match status" value="1"/>
</dbReference>
<dbReference type="KEGG" id="bgt:106057517"/>
<keyword evidence="7" id="KW-1185">Reference proteome</keyword>
<evidence type="ECO:0000259" key="6">
    <source>
        <dbReference type="Pfam" id="PF00155"/>
    </source>
</evidence>
<dbReference type="RefSeq" id="XP_013070197.2">
    <property type="nucleotide sequence ID" value="XM_013214743.2"/>
</dbReference>
<name>A0A9U8E2J3_BIOGL</name>
<dbReference type="PANTHER" id="PTHR46383:SF1">
    <property type="entry name" value="ASPARTATE AMINOTRANSFERASE"/>
    <property type="match status" value="1"/>
</dbReference>
<evidence type="ECO:0000256" key="4">
    <source>
        <dbReference type="ARBA" id="ARBA00022679"/>
    </source>
</evidence>
<dbReference type="AlphaFoldDB" id="A0A9U8E2J3"/>